<proteinExistence type="predicted"/>
<reference evidence="2" key="1">
    <citation type="submission" date="2015-07" db="EMBL/GenBank/DDBJ databases">
        <title>Genome sequencing project for genomic taxonomy and phylogenomics of Bacillus-like bacteria.</title>
        <authorList>
            <person name="Liu B."/>
            <person name="Wang J."/>
            <person name="Zhu Y."/>
            <person name="Liu G."/>
            <person name="Chen Q."/>
            <person name="Chen Z."/>
            <person name="Lan J."/>
            <person name="Che J."/>
            <person name="Ge C."/>
            <person name="Shi H."/>
            <person name="Pan Z."/>
            <person name="Liu X."/>
        </authorList>
    </citation>
    <scope>NUCLEOTIDE SEQUENCE [LARGE SCALE GENOMIC DNA]</scope>
    <source>
        <strain evidence="2">FJAT-27997</strain>
    </source>
</reference>
<evidence type="ECO:0000313" key="1">
    <source>
        <dbReference type="EMBL" id="KMY49612.1"/>
    </source>
</evidence>
<dbReference type="EMBL" id="LFZW01000001">
    <property type="protein sequence ID" value="KMY49612.1"/>
    <property type="molecule type" value="Genomic_DNA"/>
</dbReference>
<dbReference type="Proteomes" id="UP000037146">
    <property type="component" value="Unassembled WGS sequence"/>
</dbReference>
<dbReference type="PATRIC" id="fig|1679170.3.peg.1879"/>
<organism evidence="1 2">
    <name type="scientific">Peribacillus loiseleuriae</name>
    <dbReference type="NCBI Taxonomy" id="1679170"/>
    <lineage>
        <taxon>Bacteria</taxon>
        <taxon>Bacillati</taxon>
        <taxon>Bacillota</taxon>
        <taxon>Bacilli</taxon>
        <taxon>Bacillales</taxon>
        <taxon>Bacillaceae</taxon>
        <taxon>Peribacillus</taxon>
    </lineage>
</organism>
<dbReference type="AlphaFoldDB" id="A0A0K9GTL5"/>
<dbReference type="RefSeq" id="WP_049680949.1">
    <property type="nucleotide sequence ID" value="NZ_LFZW01000001.1"/>
</dbReference>
<protein>
    <submittedName>
        <fullName evidence="1">Uncharacterized protein</fullName>
    </submittedName>
</protein>
<dbReference type="STRING" id="1679170.AC625_08710"/>
<name>A0A0K9GTL5_9BACI</name>
<evidence type="ECO:0000313" key="2">
    <source>
        <dbReference type="Proteomes" id="UP000037146"/>
    </source>
</evidence>
<gene>
    <name evidence="1" type="ORF">AC625_08710</name>
</gene>
<comment type="caution">
    <text evidence="1">The sequence shown here is derived from an EMBL/GenBank/DDBJ whole genome shotgun (WGS) entry which is preliminary data.</text>
</comment>
<dbReference type="OrthoDB" id="2990236at2"/>
<keyword evidence="2" id="KW-1185">Reference proteome</keyword>
<sequence length="62" mass="7157">MKKFIIKDNNSSQITGKQVFLKADNTQTLNFDYAHVYPEVEAFNIVEHDDNMELIEVNVVVV</sequence>
<accession>A0A0K9GTL5</accession>